<accession>A0A9W5IQ18</accession>
<evidence type="ECO:0000313" key="5">
    <source>
        <dbReference type="Proteomes" id="UP000004621"/>
    </source>
</evidence>
<dbReference type="GO" id="GO:0046872">
    <property type="term" value="F:metal ion binding"/>
    <property type="evidence" value="ECO:0007669"/>
    <property type="project" value="UniProtKB-KW"/>
</dbReference>
<evidence type="ECO:0000256" key="2">
    <source>
        <dbReference type="ARBA" id="ARBA00022679"/>
    </source>
</evidence>
<evidence type="ECO:0000256" key="3">
    <source>
        <dbReference type="ARBA" id="ARBA00022723"/>
    </source>
</evidence>
<dbReference type="Gene3D" id="3.90.550.10">
    <property type="entry name" value="Spore Coat Polysaccharide Biosynthesis Protein SpsA, Chain A"/>
    <property type="match status" value="1"/>
</dbReference>
<dbReference type="Proteomes" id="UP000004621">
    <property type="component" value="Unassembled WGS sequence"/>
</dbReference>
<dbReference type="CDD" id="cd04194">
    <property type="entry name" value="GT8_A4GalT_like"/>
    <property type="match status" value="1"/>
</dbReference>
<dbReference type="Pfam" id="PF01501">
    <property type="entry name" value="Glyco_transf_8"/>
    <property type="match status" value="1"/>
</dbReference>
<evidence type="ECO:0000313" key="4">
    <source>
        <dbReference type="EMBL" id="EFC51613.1"/>
    </source>
</evidence>
<proteinExistence type="predicted"/>
<dbReference type="EMBL" id="ACEO02000009">
    <property type="protein sequence ID" value="EFC51613.1"/>
    <property type="molecule type" value="Genomic_DNA"/>
</dbReference>
<dbReference type="InterPro" id="IPR050748">
    <property type="entry name" value="Glycosyltrans_8_dom-fam"/>
</dbReference>
<dbReference type="PANTHER" id="PTHR13778">
    <property type="entry name" value="GLYCOSYLTRANSFERASE 8 DOMAIN-CONTAINING PROTEIN"/>
    <property type="match status" value="1"/>
</dbReference>
<reference evidence="4 5" key="1">
    <citation type="submission" date="2010-01" db="EMBL/GenBank/DDBJ databases">
        <authorList>
            <person name="Weinstock G."/>
            <person name="Sodergren E."/>
            <person name="Clifton S."/>
            <person name="Fulton L."/>
            <person name="Fulton B."/>
            <person name="Courtney L."/>
            <person name="Fronick C."/>
            <person name="Harrison M."/>
            <person name="Strong C."/>
            <person name="Farmer C."/>
            <person name="Delahaunty K."/>
            <person name="Markovic C."/>
            <person name="Hall O."/>
            <person name="Minx P."/>
            <person name="Tomlinson C."/>
            <person name="Mitreva M."/>
            <person name="Nelson J."/>
            <person name="Hou S."/>
            <person name="Wollam A."/>
            <person name="Pepin K.H."/>
            <person name="Johnson M."/>
            <person name="Bhonagiri V."/>
            <person name="Nash W.E."/>
            <person name="Warren W."/>
            <person name="Chinwalla A."/>
            <person name="Mardis E.R."/>
            <person name="Wilson R.K."/>
        </authorList>
    </citation>
    <scope>NUCLEOTIDE SEQUENCE [LARGE SCALE GENOMIC DNA]</scope>
    <source>
        <strain evidence="4 5">NJ9703</strain>
    </source>
</reference>
<dbReference type="AlphaFoldDB" id="A0A9W5IQ18"/>
<name>A0A9W5IQ18_NEISU</name>
<sequence length="345" mass="40757">MFDREKLVLETVHIRKREFIKQPKHIVYAADQNYIKHIGTALLSVLQNNTSPIHFHLLVSGSEGYDFNIFDQIETSNQNYAISVYHLNTEYFSTLQTTHYFTIAMYYRMSIPCLLKGITHTALYLDTDVLCLGNIDDLFEIDISNSLIAAVPDAILYRAYIKQLNQFGFTDTEPYFNSGVILFNIDKWNDMAIDKILSEKMQAVEKQNFKLSCPDQDILNLACIGHVHWLSENFNWIHWHQKYSELIDNPNNIRLVHFVGHIKPWHQLGFHPAYDQYFKNSPWNNGYLEQPLSTWLPFPNPKRKFRQAAKRLWKQGQKKQAWAYYREYLLRRINKRRYQAPSPGK</sequence>
<dbReference type="RefSeq" id="WP_004520426.1">
    <property type="nucleotide sequence ID" value="NZ_ACEO02000009.1"/>
</dbReference>
<comment type="caution">
    <text evidence="4">The sequence shown here is derived from an EMBL/GenBank/DDBJ whole genome shotgun (WGS) entry which is preliminary data.</text>
</comment>
<evidence type="ECO:0000256" key="1">
    <source>
        <dbReference type="ARBA" id="ARBA00022676"/>
    </source>
</evidence>
<dbReference type="SUPFAM" id="SSF53448">
    <property type="entry name" value="Nucleotide-diphospho-sugar transferases"/>
    <property type="match status" value="1"/>
</dbReference>
<keyword evidence="2" id="KW-0808">Transferase</keyword>
<keyword evidence="1" id="KW-0328">Glycosyltransferase</keyword>
<keyword evidence="3" id="KW-0479">Metal-binding</keyword>
<gene>
    <name evidence="4" type="ORF">NEISUBOT_04866</name>
</gene>
<protein>
    <submittedName>
        <fullName evidence="4">General stress protein A</fullName>
    </submittedName>
</protein>
<organism evidence="4 5">
    <name type="scientific">Neisseria subflava NJ9703</name>
    <dbReference type="NCBI Taxonomy" id="546268"/>
    <lineage>
        <taxon>Bacteria</taxon>
        <taxon>Pseudomonadati</taxon>
        <taxon>Pseudomonadota</taxon>
        <taxon>Betaproteobacteria</taxon>
        <taxon>Neisseriales</taxon>
        <taxon>Neisseriaceae</taxon>
        <taxon>Neisseria</taxon>
    </lineage>
</organism>
<dbReference type="GO" id="GO:0016757">
    <property type="term" value="F:glycosyltransferase activity"/>
    <property type="evidence" value="ECO:0007669"/>
    <property type="project" value="UniProtKB-KW"/>
</dbReference>
<dbReference type="InterPro" id="IPR029044">
    <property type="entry name" value="Nucleotide-diphossugar_trans"/>
</dbReference>
<dbReference type="PANTHER" id="PTHR13778:SF47">
    <property type="entry name" value="LIPOPOLYSACCHARIDE 1,3-GALACTOSYLTRANSFERASE"/>
    <property type="match status" value="1"/>
</dbReference>
<dbReference type="InterPro" id="IPR002495">
    <property type="entry name" value="Glyco_trans_8"/>
</dbReference>